<dbReference type="InterPro" id="IPR046347">
    <property type="entry name" value="bZIP_sf"/>
</dbReference>
<feature type="domain" description="BZIP" evidence="2">
    <location>
        <begin position="52"/>
        <end position="65"/>
    </location>
</feature>
<proteinExistence type="predicted"/>
<feature type="compositionally biased region" description="Low complexity" evidence="1">
    <location>
        <begin position="25"/>
        <end position="36"/>
    </location>
</feature>
<dbReference type="PROSITE" id="PS00036">
    <property type="entry name" value="BZIP_BASIC"/>
    <property type="match status" value="1"/>
</dbReference>
<evidence type="ECO:0000259" key="2">
    <source>
        <dbReference type="PROSITE" id="PS00036"/>
    </source>
</evidence>
<organism evidence="3 4">
    <name type="scientific">Coccomyxa viridis</name>
    <dbReference type="NCBI Taxonomy" id="1274662"/>
    <lineage>
        <taxon>Eukaryota</taxon>
        <taxon>Viridiplantae</taxon>
        <taxon>Chlorophyta</taxon>
        <taxon>core chlorophytes</taxon>
        <taxon>Trebouxiophyceae</taxon>
        <taxon>Trebouxiophyceae incertae sedis</taxon>
        <taxon>Coccomyxaceae</taxon>
        <taxon>Coccomyxa</taxon>
    </lineage>
</organism>
<feature type="compositionally biased region" description="Basic and acidic residues" evidence="1">
    <location>
        <begin position="37"/>
        <end position="83"/>
    </location>
</feature>
<keyword evidence="4" id="KW-1185">Reference proteome</keyword>
<dbReference type="SUPFAM" id="SSF57959">
    <property type="entry name" value="Leucine zipper domain"/>
    <property type="match status" value="1"/>
</dbReference>
<reference evidence="3 4" key="1">
    <citation type="submission" date="2023-10" db="EMBL/GenBank/DDBJ databases">
        <authorList>
            <person name="Maclean D."/>
            <person name="Macfadyen A."/>
        </authorList>
    </citation>
    <scope>NUCLEOTIDE SEQUENCE [LARGE SCALE GENOMIC DNA]</scope>
</reference>
<dbReference type="EMBL" id="CAUYUE010000017">
    <property type="protein sequence ID" value="CAK0787666.1"/>
    <property type="molecule type" value="Genomic_DNA"/>
</dbReference>
<evidence type="ECO:0000313" key="4">
    <source>
        <dbReference type="Proteomes" id="UP001314263"/>
    </source>
</evidence>
<dbReference type="InterPro" id="IPR004827">
    <property type="entry name" value="bZIP"/>
</dbReference>
<feature type="region of interest" description="Disordered" evidence="1">
    <location>
        <begin position="1"/>
        <end position="83"/>
    </location>
</feature>
<dbReference type="Proteomes" id="UP001314263">
    <property type="component" value="Unassembled WGS sequence"/>
</dbReference>
<evidence type="ECO:0000313" key="3">
    <source>
        <dbReference type="EMBL" id="CAK0787666.1"/>
    </source>
</evidence>
<sequence>MSEEDDHVSSVDVTTHHAHGPASVSAQPDASAFDSSSDSKDQRGGTHAMSAKEKNKVAQRAYRERQKERQRQTEEQVRELTESVSALHRENEMLEQALQAAQARSVVGSGTLPAPGASAVAVILHLGELLPQYQLTQQDVATLTLAALADIWKRLVQALSLCIAEAERNPGGQLRKRAEALTQEACALLWALMDHNPQLMEDFAHANLEAPDVSGAARHADLSSQPAVMDIDLDAAQEGSLLETQHSLLGELQTLVDERNALCQQLNIIMDMEEHPGGAVSNYVQISDIVRQMQQKVEAMHACHCYHISHVYTQILAPMQVARLIVQSYPSSPDILALMSAPAQRQQGEAGGLPAVFLSVPPSDQPSSSAGPARPKLPSEWRIALSVPISQIRQSM</sequence>
<name>A0AAV1IK03_9CHLO</name>
<dbReference type="AlphaFoldDB" id="A0AAV1IK03"/>
<dbReference type="Gene3D" id="1.20.5.170">
    <property type="match status" value="1"/>
</dbReference>
<dbReference type="SMART" id="SM00338">
    <property type="entry name" value="BRLZ"/>
    <property type="match status" value="1"/>
</dbReference>
<evidence type="ECO:0000256" key="1">
    <source>
        <dbReference type="SAM" id="MobiDB-lite"/>
    </source>
</evidence>
<accession>A0AAV1IK03</accession>
<comment type="caution">
    <text evidence="3">The sequence shown here is derived from an EMBL/GenBank/DDBJ whole genome shotgun (WGS) entry which is preliminary data.</text>
</comment>
<dbReference type="CDD" id="cd14688">
    <property type="entry name" value="bZIP_YAP"/>
    <property type="match status" value="1"/>
</dbReference>
<gene>
    <name evidence="3" type="ORF">CVIRNUC_010888</name>
</gene>
<dbReference type="GO" id="GO:0003700">
    <property type="term" value="F:DNA-binding transcription factor activity"/>
    <property type="evidence" value="ECO:0007669"/>
    <property type="project" value="InterPro"/>
</dbReference>
<protein>
    <recommendedName>
        <fullName evidence="2">BZIP domain-containing protein</fullName>
    </recommendedName>
</protein>